<feature type="region of interest" description="Disordered" evidence="4">
    <location>
        <begin position="1"/>
        <end position="115"/>
    </location>
</feature>
<dbReference type="EMBL" id="CP090163">
    <property type="protein sequence ID" value="UJO12207.1"/>
    <property type="molecule type" value="Genomic_DNA"/>
</dbReference>
<dbReference type="KEGG" id="ffu:CLAFUR5_02266"/>
<name>A0A9Q8L7F4_PASFU</name>
<dbReference type="PROSITE" id="PS01359">
    <property type="entry name" value="ZF_PHD_1"/>
    <property type="match status" value="1"/>
</dbReference>
<sequence>MSRSSNISPVTSSTGTEDSNDIQENAAETPSDRSRTSRRRAMGRSPVSNQDQDSEDIQPSEDGSQRSSPLVDRQRRSEKLRSKADKANAADEEEDVGPPAASTRSKKKDKLEKKKKLCKCNGKVQDDRTIVCANLDCEKQWWHWKCVKLEAEPERQWLCGPCGILPACYTRYREDQE</sequence>
<keyword evidence="7" id="KW-1185">Reference proteome</keyword>
<dbReference type="InterPro" id="IPR019786">
    <property type="entry name" value="Zinc_finger_PHD-type_CS"/>
</dbReference>
<feature type="compositionally biased region" description="Basic and acidic residues" evidence="4">
    <location>
        <begin position="72"/>
        <end position="89"/>
    </location>
</feature>
<evidence type="ECO:0000256" key="4">
    <source>
        <dbReference type="SAM" id="MobiDB-lite"/>
    </source>
</evidence>
<keyword evidence="3" id="KW-0862">Zinc</keyword>
<evidence type="ECO:0000259" key="5">
    <source>
        <dbReference type="SMART" id="SM00249"/>
    </source>
</evidence>
<protein>
    <recommendedName>
        <fullName evidence="5">Zinc finger PHD-type domain-containing protein</fullName>
    </recommendedName>
</protein>
<dbReference type="Gene3D" id="3.30.40.10">
    <property type="entry name" value="Zinc/RING finger domain, C3HC4 (zinc finger)"/>
    <property type="match status" value="1"/>
</dbReference>
<dbReference type="GeneID" id="71982144"/>
<gene>
    <name evidence="6" type="ORF">CLAFUR5_02266</name>
</gene>
<keyword evidence="2" id="KW-0863">Zinc-finger</keyword>
<feature type="domain" description="Zinc finger PHD-type" evidence="5">
    <location>
        <begin position="117"/>
        <end position="163"/>
    </location>
</feature>
<accession>A0A9Q8L7F4</accession>
<reference evidence="6" key="1">
    <citation type="submission" date="2021-12" db="EMBL/GenBank/DDBJ databases">
        <authorList>
            <person name="Zaccaron A."/>
            <person name="Stergiopoulos I."/>
        </authorList>
    </citation>
    <scope>NUCLEOTIDE SEQUENCE</scope>
    <source>
        <strain evidence="6">Race5_Kim</strain>
    </source>
</reference>
<dbReference type="Proteomes" id="UP000756132">
    <property type="component" value="Chromosome 1"/>
</dbReference>
<dbReference type="InterPro" id="IPR011011">
    <property type="entry name" value="Znf_FYVE_PHD"/>
</dbReference>
<feature type="compositionally biased region" description="Basic residues" evidence="4">
    <location>
        <begin position="104"/>
        <end position="115"/>
    </location>
</feature>
<dbReference type="GO" id="GO:0008270">
    <property type="term" value="F:zinc ion binding"/>
    <property type="evidence" value="ECO:0007669"/>
    <property type="project" value="UniProtKB-KW"/>
</dbReference>
<dbReference type="RefSeq" id="XP_047756573.1">
    <property type="nucleotide sequence ID" value="XM_047901414.1"/>
</dbReference>
<evidence type="ECO:0000313" key="6">
    <source>
        <dbReference type="EMBL" id="UJO12207.1"/>
    </source>
</evidence>
<proteinExistence type="predicted"/>
<evidence type="ECO:0000256" key="2">
    <source>
        <dbReference type="ARBA" id="ARBA00022771"/>
    </source>
</evidence>
<evidence type="ECO:0000256" key="1">
    <source>
        <dbReference type="ARBA" id="ARBA00022723"/>
    </source>
</evidence>
<organism evidence="6 7">
    <name type="scientific">Passalora fulva</name>
    <name type="common">Tomato leaf mold</name>
    <name type="synonym">Cladosporium fulvum</name>
    <dbReference type="NCBI Taxonomy" id="5499"/>
    <lineage>
        <taxon>Eukaryota</taxon>
        <taxon>Fungi</taxon>
        <taxon>Dikarya</taxon>
        <taxon>Ascomycota</taxon>
        <taxon>Pezizomycotina</taxon>
        <taxon>Dothideomycetes</taxon>
        <taxon>Dothideomycetidae</taxon>
        <taxon>Mycosphaerellales</taxon>
        <taxon>Mycosphaerellaceae</taxon>
        <taxon>Fulvia</taxon>
    </lineage>
</organism>
<evidence type="ECO:0000313" key="7">
    <source>
        <dbReference type="Proteomes" id="UP000756132"/>
    </source>
</evidence>
<dbReference type="OMA" id="AILPACW"/>
<dbReference type="AlphaFoldDB" id="A0A9Q8L7F4"/>
<dbReference type="SMART" id="SM00249">
    <property type="entry name" value="PHD"/>
    <property type="match status" value="1"/>
</dbReference>
<keyword evidence="1" id="KW-0479">Metal-binding</keyword>
<feature type="compositionally biased region" description="Polar residues" evidence="4">
    <location>
        <begin position="1"/>
        <end position="28"/>
    </location>
</feature>
<dbReference type="OrthoDB" id="166746at2759"/>
<dbReference type="SUPFAM" id="SSF57903">
    <property type="entry name" value="FYVE/PHD zinc finger"/>
    <property type="match status" value="1"/>
</dbReference>
<evidence type="ECO:0000256" key="3">
    <source>
        <dbReference type="ARBA" id="ARBA00022833"/>
    </source>
</evidence>
<reference evidence="6" key="2">
    <citation type="journal article" date="2022" name="Microb. Genom.">
        <title>A chromosome-scale genome assembly of the tomato pathogen Cladosporium fulvum reveals a compartmentalized genome architecture and the presence of a dispensable chromosome.</title>
        <authorList>
            <person name="Zaccaron A.Z."/>
            <person name="Chen L.H."/>
            <person name="Samaras A."/>
            <person name="Stergiopoulos I."/>
        </authorList>
    </citation>
    <scope>NUCLEOTIDE SEQUENCE</scope>
    <source>
        <strain evidence="6">Race5_Kim</strain>
    </source>
</reference>
<dbReference type="InterPro" id="IPR013083">
    <property type="entry name" value="Znf_RING/FYVE/PHD"/>
</dbReference>
<dbReference type="InterPro" id="IPR001965">
    <property type="entry name" value="Znf_PHD"/>
</dbReference>